<evidence type="ECO:0000259" key="4">
    <source>
        <dbReference type="Pfam" id="PF03328"/>
    </source>
</evidence>
<dbReference type="InterPro" id="IPR005000">
    <property type="entry name" value="Aldolase/citrate-lyase_domain"/>
</dbReference>
<accession>A0A178Y8I3</accession>
<evidence type="ECO:0000313" key="5">
    <source>
        <dbReference type="EMBL" id="OAP43831.1"/>
    </source>
</evidence>
<reference evidence="5 6" key="1">
    <citation type="submission" date="2015-11" db="EMBL/GenBank/DDBJ databases">
        <title>Ensifer anhuiense sp. nov., an effective nitrogen fixation bacterium with Glycine soja.</title>
        <authorList>
            <person name="Yan H."/>
            <person name="Chen W."/>
        </authorList>
    </citation>
    <scope>NUCLEOTIDE SEQUENCE [LARGE SCALE GENOMIC DNA]</scope>
    <source>
        <strain evidence="5 6">LMG 7837</strain>
    </source>
</reference>
<dbReference type="GO" id="GO:0005737">
    <property type="term" value="C:cytoplasm"/>
    <property type="evidence" value="ECO:0007669"/>
    <property type="project" value="TreeGrafter"/>
</dbReference>
<dbReference type="Pfam" id="PF03328">
    <property type="entry name" value="HpcH_HpaI"/>
    <property type="match status" value="1"/>
</dbReference>
<dbReference type="STRING" id="36856.ATB98_08070"/>
<gene>
    <name evidence="5" type="ORF">ATB98_08070</name>
</gene>
<dbReference type="InterPro" id="IPR050251">
    <property type="entry name" value="HpcH-HpaI_aldolase"/>
</dbReference>
<evidence type="ECO:0000313" key="6">
    <source>
        <dbReference type="Proteomes" id="UP000078507"/>
    </source>
</evidence>
<dbReference type="EMBL" id="LNQB01000076">
    <property type="protein sequence ID" value="OAP43831.1"/>
    <property type="molecule type" value="Genomic_DNA"/>
</dbReference>
<evidence type="ECO:0000256" key="1">
    <source>
        <dbReference type="ARBA" id="ARBA00005568"/>
    </source>
</evidence>
<dbReference type="GO" id="GO:0016832">
    <property type="term" value="F:aldehyde-lyase activity"/>
    <property type="evidence" value="ECO:0007669"/>
    <property type="project" value="TreeGrafter"/>
</dbReference>
<keyword evidence="6" id="KW-1185">Reference proteome</keyword>
<feature type="domain" description="HpcH/HpaI aldolase/citrate lyase" evidence="4">
    <location>
        <begin position="18"/>
        <end position="242"/>
    </location>
</feature>
<dbReference type="PANTHER" id="PTHR30502:SF0">
    <property type="entry name" value="PHOSPHOENOLPYRUVATE CARBOXYLASE FAMILY PROTEIN"/>
    <property type="match status" value="1"/>
</dbReference>
<dbReference type="RefSeq" id="WP_066875747.1">
    <property type="nucleotide sequence ID" value="NZ_LNQB01000076.1"/>
</dbReference>
<name>A0A178Y8I3_SINSA</name>
<proteinExistence type="inferred from homology"/>
<comment type="similarity">
    <text evidence="1">Belongs to the HpcH/HpaI aldolase family.</text>
</comment>
<dbReference type="AlphaFoldDB" id="A0A178Y8I3"/>
<protein>
    <submittedName>
        <fullName evidence="5">4-hydroxy-2-oxovalerate aldolase</fullName>
    </submittedName>
</protein>
<keyword evidence="2" id="KW-0479">Metal-binding</keyword>
<dbReference type="SUPFAM" id="SSF51621">
    <property type="entry name" value="Phosphoenolpyruvate/pyruvate domain"/>
    <property type="match status" value="1"/>
</dbReference>
<dbReference type="GO" id="GO:0046872">
    <property type="term" value="F:metal ion binding"/>
    <property type="evidence" value="ECO:0007669"/>
    <property type="project" value="UniProtKB-KW"/>
</dbReference>
<dbReference type="PROSITE" id="PS51257">
    <property type="entry name" value="PROKAR_LIPOPROTEIN"/>
    <property type="match status" value="1"/>
</dbReference>
<dbReference type="InterPro" id="IPR015813">
    <property type="entry name" value="Pyrv/PenolPyrv_kinase-like_dom"/>
</dbReference>
<sequence>MYTPNRLKAHLAAGHVAFGCWVGGGSPTNAEILGHAGFDFLLVDHEHGVGETREIVDTLRAVETTPSPALVRVPWNDHVFLKRVLDAGVQSLMIPSVDTAEAALAAVRACRYPPEGIRGYAAGVVRASTFGLEPDYIHKANRNMLIALQIESHTAVENAEAIAAVEGADIIFIGVNDLAGSIGRLEQTGHPGVQALVRRAEKAILASGKIMGTVPHQGAPVADLIDRGYRVIAGPHDVALLRDAGLAAMAEYRSLRERRDSGGEPAASSHLKKSY</sequence>
<organism evidence="5 6">
    <name type="scientific">Sinorhizobium saheli</name>
    <dbReference type="NCBI Taxonomy" id="36856"/>
    <lineage>
        <taxon>Bacteria</taxon>
        <taxon>Pseudomonadati</taxon>
        <taxon>Pseudomonadota</taxon>
        <taxon>Alphaproteobacteria</taxon>
        <taxon>Hyphomicrobiales</taxon>
        <taxon>Rhizobiaceae</taxon>
        <taxon>Sinorhizobium/Ensifer group</taxon>
        <taxon>Sinorhizobium</taxon>
    </lineage>
</organism>
<keyword evidence="3" id="KW-0456">Lyase</keyword>
<dbReference type="Proteomes" id="UP000078507">
    <property type="component" value="Unassembled WGS sequence"/>
</dbReference>
<dbReference type="InterPro" id="IPR040442">
    <property type="entry name" value="Pyrv_kinase-like_dom_sf"/>
</dbReference>
<dbReference type="OrthoDB" id="9802624at2"/>
<evidence type="ECO:0000256" key="2">
    <source>
        <dbReference type="ARBA" id="ARBA00022723"/>
    </source>
</evidence>
<dbReference type="PANTHER" id="PTHR30502">
    <property type="entry name" value="2-KETO-3-DEOXY-L-RHAMNONATE ALDOLASE"/>
    <property type="match status" value="1"/>
</dbReference>
<comment type="caution">
    <text evidence="5">The sequence shown here is derived from an EMBL/GenBank/DDBJ whole genome shotgun (WGS) entry which is preliminary data.</text>
</comment>
<evidence type="ECO:0000256" key="3">
    <source>
        <dbReference type="ARBA" id="ARBA00023239"/>
    </source>
</evidence>
<dbReference type="Gene3D" id="3.20.20.60">
    <property type="entry name" value="Phosphoenolpyruvate-binding domains"/>
    <property type="match status" value="1"/>
</dbReference>